<feature type="binding site" evidence="9">
    <location>
        <position position="119"/>
    </location>
    <ligand>
        <name>S-adenosyl-L-methionine</name>
        <dbReference type="ChEBI" id="CHEBI:59789"/>
    </ligand>
</feature>
<dbReference type="RefSeq" id="WP_120168615.1">
    <property type="nucleotide sequence ID" value="NZ_MCIB01000012.1"/>
</dbReference>
<dbReference type="EMBL" id="MCIB01000012">
    <property type="protein sequence ID" value="RKD32244.1"/>
    <property type="molecule type" value="Genomic_DNA"/>
</dbReference>
<sequence>MPRVRRKPWTKDELLKYEDDLVIVSPEKYKGRWKEVFKKDKIHIELGTGKGQFVTTLAEQNKDIGYIGADRVKEVLYETLRKTLSKELDNMKVLWFDVNKIDEAFDEDELDRIYINFCDPWPKRRHRKRRLTHRGFLEKYRKILVKNGEIHLKTDSEILFEFTLNEMLQFGFKLEDISLNLYRDGDPGTIKTEYEEKFIEEGKPIYRLRAINVK</sequence>
<evidence type="ECO:0000256" key="3">
    <source>
        <dbReference type="ARBA" id="ARBA00022603"/>
    </source>
</evidence>
<keyword evidence="6 9" id="KW-0819">tRNA processing</keyword>
<evidence type="ECO:0000256" key="7">
    <source>
        <dbReference type="ARBA" id="ARBA00060552"/>
    </source>
</evidence>
<dbReference type="FunFam" id="3.40.50.150:FF:000035">
    <property type="entry name" value="tRNA (guanine-N(7)-)-methyltransferase"/>
    <property type="match status" value="1"/>
</dbReference>
<dbReference type="PANTHER" id="PTHR23417">
    <property type="entry name" value="3-DEOXY-D-MANNO-OCTULOSONIC-ACID TRANSFERASE/TRNA GUANINE-N 7 - -METHYLTRANSFERASE"/>
    <property type="match status" value="1"/>
</dbReference>
<dbReference type="Pfam" id="PF02390">
    <property type="entry name" value="Methyltransf_4"/>
    <property type="match status" value="1"/>
</dbReference>
<dbReference type="PROSITE" id="PS51625">
    <property type="entry name" value="SAM_MT_TRMB"/>
    <property type="match status" value="1"/>
</dbReference>
<comment type="function">
    <text evidence="2 9">Catalyzes the formation of N(7)-methylguanine at position 46 (m7G46) in tRNA.</text>
</comment>
<accession>A0A419T3W0</accession>
<evidence type="ECO:0000256" key="9">
    <source>
        <dbReference type="HAMAP-Rule" id="MF_01057"/>
    </source>
</evidence>
<comment type="catalytic activity">
    <reaction evidence="1 9">
        <text>guanosine(46) in tRNA + S-adenosyl-L-methionine = N(7)-methylguanosine(46) in tRNA + S-adenosyl-L-homocysteine</text>
        <dbReference type="Rhea" id="RHEA:42708"/>
        <dbReference type="Rhea" id="RHEA-COMP:10188"/>
        <dbReference type="Rhea" id="RHEA-COMP:10189"/>
        <dbReference type="ChEBI" id="CHEBI:57856"/>
        <dbReference type="ChEBI" id="CHEBI:59789"/>
        <dbReference type="ChEBI" id="CHEBI:74269"/>
        <dbReference type="ChEBI" id="CHEBI:74480"/>
        <dbReference type="EC" id="2.1.1.33"/>
    </reaction>
</comment>
<comment type="pathway">
    <text evidence="7 9">tRNA modification; N(7)-methylguanine-tRNA biosynthesis.</text>
</comment>
<comment type="caution">
    <text evidence="10">The sequence shown here is derived from an EMBL/GenBank/DDBJ whole genome shotgun (WGS) entry which is preliminary data.</text>
</comment>
<keyword evidence="11" id="KW-1185">Reference proteome</keyword>
<dbReference type="InterPro" id="IPR055361">
    <property type="entry name" value="tRNA_methyltr_TrmB_bact"/>
</dbReference>
<dbReference type="SUPFAM" id="SSF53335">
    <property type="entry name" value="S-adenosyl-L-methionine-dependent methyltransferases"/>
    <property type="match status" value="1"/>
</dbReference>
<proteinExistence type="inferred from homology"/>
<dbReference type="GO" id="GO:0008176">
    <property type="term" value="F:tRNA (guanine(46)-N7)-methyltransferase activity"/>
    <property type="evidence" value="ECO:0007669"/>
    <property type="project" value="UniProtKB-UniRule"/>
</dbReference>
<keyword evidence="4 9" id="KW-0808">Transferase</keyword>
<feature type="binding site" evidence="9">
    <location>
        <position position="70"/>
    </location>
    <ligand>
        <name>S-adenosyl-L-methionine</name>
        <dbReference type="ChEBI" id="CHEBI:59789"/>
    </ligand>
</feature>
<dbReference type="HAMAP" id="MF_01057">
    <property type="entry name" value="tRNA_methyltr_TrmB"/>
    <property type="match status" value="1"/>
</dbReference>
<evidence type="ECO:0000313" key="11">
    <source>
        <dbReference type="Proteomes" id="UP000284177"/>
    </source>
</evidence>
<evidence type="ECO:0000256" key="5">
    <source>
        <dbReference type="ARBA" id="ARBA00022691"/>
    </source>
</evidence>
<dbReference type="Gene3D" id="3.40.50.150">
    <property type="entry name" value="Vaccinia Virus protein VP39"/>
    <property type="match status" value="1"/>
</dbReference>
<reference evidence="10 11" key="1">
    <citation type="submission" date="2016-08" db="EMBL/GenBank/DDBJ databases">
        <title>Novel Firmicutes and Novel Genomes.</title>
        <authorList>
            <person name="Poppleton D.I."/>
            <person name="Gribaldo S."/>
        </authorList>
    </citation>
    <scope>NUCLEOTIDE SEQUENCE [LARGE SCALE GENOMIC DNA]</scope>
    <source>
        <strain evidence="10 11">CTT3</strain>
    </source>
</reference>
<feature type="binding site" evidence="9">
    <location>
        <position position="123"/>
    </location>
    <ligand>
        <name>substrate</name>
    </ligand>
</feature>
<dbReference type="InterPro" id="IPR003358">
    <property type="entry name" value="tRNA_(Gua-N-7)_MeTrfase_Trmb"/>
</dbReference>
<comment type="caution">
    <text evidence="9">Lacks conserved residue(s) required for the propagation of feature annotation.</text>
</comment>
<keyword evidence="3 9" id="KW-0489">Methyltransferase</keyword>
<evidence type="ECO:0000256" key="6">
    <source>
        <dbReference type="ARBA" id="ARBA00022694"/>
    </source>
</evidence>
<evidence type="ECO:0000256" key="8">
    <source>
        <dbReference type="ARBA" id="ARBA00060767"/>
    </source>
</evidence>
<protein>
    <recommendedName>
        <fullName evidence="9">tRNA (guanine-N(7)-)-methyltransferase</fullName>
        <ecNumber evidence="9">2.1.1.33</ecNumber>
    </recommendedName>
    <alternativeName>
        <fullName evidence="9">tRNA (guanine(46)-N(7))-methyltransferase</fullName>
    </alternativeName>
    <alternativeName>
        <fullName evidence="9">tRNA(m7G46)-methyltransferase</fullName>
    </alternativeName>
</protein>
<feature type="binding site" evidence="9">
    <location>
        <position position="45"/>
    </location>
    <ligand>
        <name>S-adenosyl-L-methionine</name>
        <dbReference type="ChEBI" id="CHEBI:59789"/>
    </ligand>
</feature>
<dbReference type="Proteomes" id="UP000284177">
    <property type="component" value="Unassembled WGS sequence"/>
</dbReference>
<dbReference type="InterPro" id="IPR029063">
    <property type="entry name" value="SAM-dependent_MTases_sf"/>
</dbReference>
<feature type="binding site" evidence="9">
    <location>
        <begin position="192"/>
        <end position="195"/>
    </location>
    <ligand>
        <name>substrate</name>
    </ligand>
</feature>
<evidence type="ECO:0000313" key="10">
    <source>
        <dbReference type="EMBL" id="RKD32244.1"/>
    </source>
</evidence>
<gene>
    <name evidence="9" type="primary">trmB</name>
    <name evidence="10" type="ORF">BET03_02730</name>
</gene>
<dbReference type="NCBIfam" id="NF001080">
    <property type="entry name" value="PRK00121.2-2"/>
    <property type="match status" value="1"/>
</dbReference>
<comment type="similarity">
    <text evidence="8 9">Belongs to the class I-like SAM-binding methyltransferase superfamily. TrmB family.</text>
</comment>
<evidence type="ECO:0000256" key="4">
    <source>
        <dbReference type="ARBA" id="ARBA00022679"/>
    </source>
</evidence>
<dbReference type="EC" id="2.1.1.33" evidence="9"/>
<dbReference type="NCBIfam" id="TIGR00091">
    <property type="entry name" value="tRNA (guanosine(46)-N7)-methyltransferase TrmB"/>
    <property type="match status" value="1"/>
</dbReference>
<dbReference type="UniPathway" id="UPA00989"/>
<dbReference type="AlphaFoldDB" id="A0A419T3W0"/>
<dbReference type="CDD" id="cd02440">
    <property type="entry name" value="AdoMet_MTases"/>
    <property type="match status" value="1"/>
</dbReference>
<evidence type="ECO:0000256" key="2">
    <source>
        <dbReference type="ARBA" id="ARBA00003015"/>
    </source>
</evidence>
<dbReference type="OrthoDB" id="9802090at2"/>
<dbReference type="PANTHER" id="PTHR23417:SF14">
    <property type="entry name" value="PENTACOTRIPEPTIDE-REPEAT REGION OF PRORP DOMAIN-CONTAINING PROTEIN"/>
    <property type="match status" value="1"/>
</dbReference>
<feature type="binding site" evidence="9">
    <location>
        <position position="155"/>
    </location>
    <ligand>
        <name>substrate</name>
    </ligand>
</feature>
<keyword evidence="5 9" id="KW-0949">S-adenosyl-L-methionine</keyword>
<organism evidence="10 11">
    <name type="scientific">Thermohalobacter berrensis</name>
    <dbReference type="NCBI Taxonomy" id="99594"/>
    <lineage>
        <taxon>Bacteria</taxon>
        <taxon>Bacillati</taxon>
        <taxon>Bacillota</taxon>
        <taxon>Tissierellia</taxon>
        <taxon>Tissierellales</taxon>
        <taxon>Thermohalobacteraceae</taxon>
        <taxon>Thermohalobacter</taxon>
    </lineage>
</organism>
<feature type="binding site" evidence="9">
    <location>
        <position position="97"/>
    </location>
    <ligand>
        <name>S-adenosyl-L-methionine</name>
        <dbReference type="ChEBI" id="CHEBI:59789"/>
    </ligand>
</feature>
<name>A0A419T3W0_9FIRM</name>
<dbReference type="GO" id="GO:0043527">
    <property type="term" value="C:tRNA methyltransferase complex"/>
    <property type="evidence" value="ECO:0007669"/>
    <property type="project" value="TreeGrafter"/>
</dbReference>
<evidence type="ECO:0000256" key="1">
    <source>
        <dbReference type="ARBA" id="ARBA00000142"/>
    </source>
</evidence>